<reference evidence="2 3" key="1">
    <citation type="submission" date="2024-01" db="EMBL/GenBank/DDBJ databases">
        <title>The genomes of 5 underutilized Papilionoideae crops provide insights into root nodulation and disease resistanc.</title>
        <authorList>
            <person name="Jiang F."/>
        </authorList>
    </citation>
    <scope>NUCLEOTIDE SEQUENCE [LARGE SCALE GENOMIC DNA]</scope>
    <source>
        <strain evidence="2">JINMINGXINNONG_FW02</strain>
        <tissue evidence="2">Leaves</tissue>
    </source>
</reference>
<dbReference type="Proteomes" id="UP001374584">
    <property type="component" value="Unassembled WGS sequence"/>
</dbReference>
<name>A0AAN9KY21_PHACN</name>
<gene>
    <name evidence="2" type="ORF">VNO80_33807</name>
</gene>
<protein>
    <submittedName>
        <fullName evidence="2">Uncharacterized protein</fullName>
    </submittedName>
</protein>
<organism evidence="2 3">
    <name type="scientific">Phaseolus coccineus</name>
    <name type="common">Scarlet runner bean</name>
    <name type="synonym">Phaseolus multiflorus</name>
    <dbReference type="NCBI Taxonomy" id="3886"/>
    <lineage>
        <taxon>Eukaryota</taxon>
        <taxon>Viridiplantae</taxon>
        <taxon>Streptophyta</taxon>
        <taxon>Embryophyta</taxon>
        <taxon>Tracheophyta</taxon>
        <taxon>Spermatophyta</taxon>
        <taxon>Magnoliopsida</taxon>
        <taxon>eudicotyledons</taxon>
        <taxon>Gunneridae</taxon>
        <taxon>Pentapetalae</taxon>
        <taxon>rosids</taxon>
        <taxon>fabids</taxon>
        <taxon>Fabales</taxon>
        <taxon>Fabaceae</taxon>
        <taxon>Papilionoideae</taxon>
        <taxon>50 kb inversion clade</taxon>
        <taxon>NPAAA clade</taxon>
        <taxon>indigoferoid/millettioid clade</taxon>
        <taxon>Phaseoleae</taxon>
        <taxon>Phaseolus</taxon>
    </lineage>
</organism>
<evidence type="ECO:0000313" key="3">
    <source>
        <dbReference type="Proteomes" id="UP001374584"/>
    </source>
</evidence>
<feature type="region of interest" description="Disordered" evidence="1">
    <location>
        <begin position="95"/>
        <end position="122"/>
    </location>
</feature>
<accession>A0AAN9KY21</accession>
<comment type="caution">
    <text evidence="2">The sequence shown here is derived from an EMBL/GenBank/DDBJ whole genome shotgun (WGS) entry which is preliminary data.</text>
</comment>
<dbReference type="EMBL" id="JAYMYR010000104">
    <property type="protein sequence ID" value="KAK7325767.1"/>
    <property type="molecule type" value="Genomic_DNA"/>
</dbReference>
<evidence type="ECO:0000256" key="1">
    <source>
        <dbReference type="SAM" id="MobiDB-lite"/>
    </source>
</evidence>
<dbReference type="AlphaFoldDB" id="A0AAN9KY21"/>
<proteinExistence type="predicted"/>
<sequence length="282" mass="31710">MILTLPREFMAKTNKNESLERDVVDTQSVIRIGRKSGWLFCAFYLKQAASSLMTAYGGVQRPHTLLSVPVSLNRSGYPRIIPLPLFLSLIEGKSSSSPCSSLEGKAPHSKGRSEKEEKEKKRRTCPHGLLRVLTHPSYCHLHSRLAYLLHWLMEIVIPDEWNFRRFPNQNRMQLDPAENLESDTNAFVGWAFAFDASPLSDSSASFLTMSIGKDRASFPSAQLPENNVRLACVKHIASVPSEPGSNSSLRIWVPDWYANLFSGLDRSYWKELVAGLVTMSPE</sequence>
<keyword evidence="3" id="KW-1185">Reference proteome</keyword>
<evidence type="ECO:0000313" key="2">
    <source>
        <dbReference type="EMBL" id="KAK7325767.1"/>
    </source>
</evidence>